<feature type="region of interest" description="Disordered" evidence="2">
    <location>
        <begin position="410"/>
        <end position="430"/>
    </location>
</feature>
<keyword evidence="5" id="KW-1185">Reference proteome</keyword>
<sequence length="608" mass="66922">MNNNISSGGGNTGSITNSNSSVVTNYSLSKESFICNECGTDFLNRDTLAMHVMENVRDGTCQKAVGEFINVSSGTNNFPNGNGSNSAVATVGRHTCNQNACAAPDHATSPIFIDRLSKKSRDSIRSSKSTLPTPLPGCAQNLFKTLINPLTLPGWFRIHQENSSTEPTTARSGKDPPWCANMCPYNGDMLLPLHHPNRIRSDGLTGTEAIRRRLCDRRDLHTDASELRKRRVEKWKESVGREKPMVNWLTYKTLAMLNGQPHFKMQGALGHMLNVMDYAKFGVDPLRLPVHPGESCSVTSSDNRPEVANSDCLQVNSSRQPTPTLASKSDAMSSSWTGDSVLEFKVSRGTEHTKLGGTNPCDSTDTASAIRTHRQSRSKSTPPRLDNQTRITHRSLHLQKLDMIKTRGSNSHSEMMHDSGLGSEPGTKVDTMSSNKIWSTVPSILSNRPVLRKPGLGRSILGKRANHKSKRLRRNTYVTNRLARRPVSPVSGADSTSYRTSASSANSPVRTPVSTVVQPARVQLHQTQTTRNPIHNSEFTSSMSESGATLKSEVRLPFYCPHCQIGFGQKTLFSLHMGLHCVDEPWKCNMCGQFCSGVYEFTAHTLHF</sequence>
<feature type="compositionally biased region" description="Basic residues" evidence="2">
    <location>
        <begin position="464"/>
        <end position="474"/>
    </location>
</feature>
<dbReference type="AlphaFoldDB" id="A0A183AN08"/>
<feature type="region of interest" description="Disordered" evidence="2">
    <location>
        <begin position="350"/>
        <end position="387"/>
    </location>
</feature>
<dbReference type="Proteomes" id="UP000272942">
    <property type="component" value="Unassembled WGS sequence"/>
</dbReference>
<dbReference type="PROSITE" id="PS50157">
    <property type="entry name" value="ZINC_FINGER_C2H2_2"/>
    <property type="match status" value="2"/>
</dbReference>
<name>A0A183AN08_9TREM</name>
<keyword evidence="1" id="KW-0863">Zinc-finger</keyword>
<feature type="region of interest" description="Disordered" evidence="2">
    <location>
        <begin position="464"/>
        <end position="513"/>
    </location>
</feature>
<dbReference type="OrthoDB" id="5576026at2759"/>
<keyword evidence="1" id="KW-0862">Zinc</keyword>
<dbReference type="InterPro" id="IPR036236">
    <property type="entry name" value="Znf_C2H2_sf"/>
</dbReference>
<proteinExistence type="predicted"/>
<accession>A0A183AN08</accession>
<evidence type="ECO:0000256" key="1">
    <source>
        <dbReference type="PROSITE-ProRule" id="PRU00042"/>
    </source>
</evidence>
<keyword evidence="1" id="KW-0479">Metal-binding</keyword>
<organism evidence="6">
    <name type="scientific">Echinostoma caproni</name>
    <dbReference type="NCBI Taxonomy" id="27848"/>
    <lineage>
        <taxon>Eukaryota</taxon>
        <taxon>Metazoa</taxon>
        <taxon>Spiralia</taxon>
        <taxon>Lophotrochozoa</taxon>
        <taxon>Platyhelminthes</taxon>
        <taxon>Trematoda</taxon>
        <taxon>Digenea</taxon>
        <taxon>Plagiorchiida</taxon>
        <taxon>Echinostomata</taxon>
        <taxon>Echinostomatoidea</taxon>
        <taxon>Echinostomatidae</taxon>
        <taxon>Echinostoma</taxon>
    </lineage>
</organism>
<dbReference type="Gene3D" id="3.30.160.60">
    <property type="entry name" value="Classic Zinc Finger"/>
    <property type="match status" value="1"/>
</dbReference>
<feature type="compositionally biased region" description="Polar residues" evidence="2">
    <location>
        <begin position="360"/>
        <end position="369"/>
    </location>
</feature>
<reference evidence="4 5" key="2">
    <citation type="submission" date="2018-11" db="EMBL/GenBank/DDBJ databases">
        <authorList>
            <consortium name="Pathogen Informatics"/>
        </authorList>
    </citation>
    <scope>NUCLEOTIDE SEQUENCE [LARGE SCALE GENOMIC DNA]</scope>
    <source>
        <strain evidence="4 5">Egypt</strain>
    </source>
</reference>
<evidence type="ECO:0000313" key="4">
    <source>
        <dbReference type="EMBL" id="VDP83307.1"/>
    </source>
</evidence>
<evidence type="ECO:0000259" key="3">
    <source>
        <dbReference type="PROSITE" id="PS50157"/>
    </source>
</evidence>
<evidence type="ECO:0000313" key="5">
    <source>
        <dbReference type="Proteomes" id="UP000272942"/>
    </source>
</evidence>
<dbReference type="SUPFAM" id="SSF57667">
    <property type="entry name" value="beta-beta-alpha zinc fingers"/>
    <property type="match status" value="1"/>
</dbReference>
<dbReference type="PROSITE" id="PS00028">
    <property type="entry name" value="ZINC_FINGER_C2H2_1"/>
    <property type="match status" value="1"/>
</dbReference>
<evidence type="ECO:0000313" key="6">
    <source>
        <dbReference type="WBParaSite" id="ECPE_0000836901-mRNA-1"/>
    </source>
</evidence>
<dbReference type="EMBL" id="UZAN01045850">
    <property type="protein sequence ID" value="VDP83307.1"/>
    <property type="molecule type" value="Genomic_DNA"/>
</dbReference>
<dbReference type="WBParaSite" id="ECPE_0000836901-mRNA-1">
    <property type="protein sequence ID" value="ECPE_0000836901-mRNA-1"/>
    <property type="gene ID" value="ECPE_0000836901"/>
</dbReference>
<dbReference type="GO" id="GO:0008270">
    <property type="term" value="F:zinc ion binding"/>
    <property type="evidence" value="ECO:0007669"/>
    <property type="project" value="UniProtKB-KW"/>
</dbReference>
<feature type="domain" description="C2H2-type" evidence="3">
    <location>
        <begin position="558"/>
        <end position="585"/>
    </location>
</feature>
<evidence type="ECO:0000256" key="2">
    <source>
        <dbReference type="SAM" id="MobiDB-lite"/>
    </source>
</evidence>
<feature type="compositionally biased region" description="Polar residues" evidence="2">
    <location>
        <begin position="493"/>
        <end position="513"/>
    </location>
</feature>
<feature type="compositionally biased region" description="Polar residues" evidence="2">
    <location>
        <begin position="378"/>
        <end position="387"/>
    </location>
</feature>
<feature type="domain" description="C2H2-type" evidence="3">
    <location>
        <begin position="33"/>
        <end position="62"/>
    </location>
</feature>
<reference evidence="6" key="1">
    <citation type="submission" date="2016-06" db="UniProtKB">
        <authorList>
            <consortium name="WormBaseParasite"/>
        </authorList>
    </citation>
    <scope>IDENTIFICATION</scope>
</reference>
<protein>
    <submittedName>
        <fullName evidence="6">C2H2-type domain-containing protein</fullName>
    </submittedName>
</protein>
<gene>
    <name evidence="4" type="ORF">ECPE_LOCUS8343</name>
</gene>
<dbReference type="InterPro" id="IPR013087">
    <property type="entry name" value="Znf_C2H2_type"/>
</dbReference>
<dbReference type="SMART" id="SM00355">
    <property type="entry name" value="ZnF_C2H2"/>
    <property type="match status" value="3"/>
</dbReference>